<dbReference type="PROSITE" id="PS50994">
    <property type="entry name" value="INTEGRASE"/>
    <property type="match status" value="1"/>
</dbReference>
<dbReference type="AlphaFoldDB" id="A0AAN1II85"/>
<protein>
    <submittedName>
        <fullName evidence="3">ISSdy1 family transposase</fullName>
    </submittedName>
</protein>
<dbReference type="GO" id="GO:0015074">
    <property type="term" value="P:DNA integration"/>
    <property type="evidence" value="ECO:0007669"/>
    <property type="project" value="InterPro"/>
</dbReference>
<evidence type="ECO:0000313" key="3">
    <source>
        <dbReference type="EMBL" id="AUE19148.1"/>
    </source>
</evidence>
<dbReference type="InterPro" id="IPR036397">
    <property type="entry name" value="RNaseH_sf"/>
</dbReference>
<dbReference type="InterPro" id="IPR001584">
    <property type="entry name" value="Integrase_cat-core"/>
</dbReference>
<dbReference type="SUPFAM" id="SSF53098">
    <property type="entry name" value="Ribonuclease H-like"/>
    <property type="match status" value="1"/>
</dbReference>
<evidence type="ECO:0000256" key="1">
    <source>
        <dbReference type="ARBA" id="ARBA00002286"/>
    </source>
</evidence>
<name>A0AAN1II85_BIFBR</name>
<evidence type="ECO:0000313" key="4">
    <source>
        <dbReference type="Proteomes" id="UP000232496"/>
    </source>
</evidence>
<evidence type="ECO:0000259" key="2">
    <source>
        <dbReference type="PROSITE" id="PS50994"/>
    </source>
</evidence>
<dbReference type="Proteomes" id="UP000232496">
    <property type="component" value="Chromosome"/>
</dbReference>
<accession>A0AAN1II85</accession>
<sequence length="250" mass="28095">MLGHPETERVDPYEKDVERVWRDSGKVYGARKIKHALGHEGVALSRRRINRIMKRNGMASSCSKAAYRPHPARPNGDPAPNILAREFDGYAPRTHLASDPAYVKVGASWTYICLPGDLANREIAGHSVGVRHDTGLVLAAFAAPRSPLTDIQVLHTDRGGEFAGERMERMLAAFGITRSLSRPGSPYDNAVVESTNRLIKKELIYNNVYTSVERLRSDVNRYVWWYNHQRLHSTLGYLSPVEFTQQGKTL</sequence>
<dbReference type="Gene3D" id="3.30.420.10">
    <property type="entry name" value="Ribonuclease H-like superfamily/Ribonuclease H"/>
    <property type="match status" value="1"/>
</dbReference>
<dbReference type="InterPro" id="IPR050900">
    <property type="entry name" value="Transposase_IS3/IS150/IS904"/>
</dbReference>
<dbReference type="InterPro" id="IPR025948">
    <property type="entry name" value="HTH-like_dom"/>
</dbReference>
<organism evidence="3 4">
    <name type="scientific">Bifidobacterium breve</name>
    <dbReference type="NCBI Taxonomy" id="1685"/>
    <lineage>
        <taxon>Bacteria</taxon>
        <taxon>Bacillati</taxon>
        <taxon>Actinomycetota</taxon>
        <taxon>Actinomycetes</taxon>
        <taxon>Bifidobacteriales</taxon>
        <taxon>Bifidobacteriaceae</taxon>
        <taxon>Bifidobacterium</taxon>
    </lineage>
</organism>
<dbReference type="InterPro" id="IPR048020">
    <property type="entry name" value="Transpos_IS3"/>
</dbReference>
<dbReference type="PANTHER" id="PTHR46889">
    <property type="entry name" value="TRANSPOSASE INSF FOR INSERTION SEQUENCE IS3B-RELATED"/>
    <property type="match status" value="1"/>
</dbReference>
<dbReference type="Pfam" id="PF13683">
    <property type="entry name" value="rve_3"/>
    <property type="match status" value="1"/>
</dbReference>
<dbReference type="NCBIfam" id="NF033516">
    <property type="entry name" value="transpos_IS3"/>
    <property type="match status" value="1"/>
</dbReference>
<feature type="domain" description="Integrase catalytic" evidence="2">
    <location>
        <begin position="88"/>
        <end position="248"/>
    </location>
</feature>
<dbReference type="GO" id="GO:0003676">
    <property type="term" value="F:nucleic acid binding"/>
    <property type="evidence" value="ECO:0007669"/>
    <property type="project" value="InterPro"/>
</dbReference>
<gene>
    <name evidence="3" type="ORF">DRBB29_1612</name>
</gene>
<dbReference type="Pfam" id="PF13276">
    <property type="entry name" value="HTH_21"/>
    <property type="match status" value="1"/>
</dbReference>
<comment type="function">
    <text evidence="1">Involved in the transposition of the insertion sequence.</text>
</comment>
<dbReference type="InterPro" id="IPR012337">
    <property type="entry name" value="RNaseH-like_sf"/>
</dbReference>
<dbReference type="EMBL" id="CP023198">
    <property type="protein sequence ID" value="AUE19148.1"/>
    <property type="molecule type" value="Genomic_DNA"/>
</dbReference>
<proteinExistence type="predicted"/>
<dbReference type="PANTHER" id="PTHR46889:SF4">
    <property type="entry name" value="TRANSPOSASE INSO FOR INSERTION SEQUENCE ELEMENT IS911B-RELATED"/>
    <property type="match status" value="1"/>
</dbReference>
<reference evidence="3 4" key="1">
    <citation type="submission" date="2017-09" db="EMBL/GenBank/DDBJ databases">
        <title>Comparative genomics and methylome analysis of the gut commensal Bifidobacterium breve.</title>
        <authorList>
            <person name="Bottacini F."/>
            <person name="Morrissey R."/>
            <person name="Roberts R.J."/>
            <person name="James K."/>
            <person name="van Breen J."/>
            <person name="Egan M."/>
            <person name="Lambert J."/>
            <person name="van Limpt K."/>
            <person name="Stanton C."/>
            <person name="Knol J."/>
            <person name="O' Connell Motherway M."/>
            <person name="van Sinderen D."/>
        </authorList>
    </citation>
    <scope>NUCLEOTIDE SEQUENCE [LARGE SCALE GENOMIC DNA]</scope>
    <source>
        <strain evidence="3 4">DRBB29</strain>
    </source>
</reference>